<sequence length="415" mass="46447">MSHLPVQPTHNAARKIVRNRAPSTIIPQYIEEYTHNTVSLQPFFKDYVDSETDELVVDREHLEALRMYELAQMRCLTPEDIIVLAFMNIHCKSRFEDSARDFLNLLTKLSKDRGIVVENGKLWCYCFKSWWRSTDIIGSFFTTTAKSSYRKRHFYVRSGAKPKLKDPVTVEQALKKAKQIEERYFLDLIDGIQNALVSDQQIWTEFSSNEDAHVVGDCVKATIQGFGAKGFSILVAASVGTYGTYLADGSEYRWDGKGLKLKRVNFGTGQMGQAYAELLEEGIKIPAWFSFKSKDGVNVVSGDSLIECAKIADSCQKVVAIGINCTPPRFNSGLIQSIKKLSEMIRHASLSSVACLLSNLRSHAQVSGIFWLLHSVLHNTKAEPAVRIAIAEEVGLVLLATLQEALSKALKKSKD</sequence>
<accession>A0ACB9GMH0</accession>
<proteinExistence type="predicted"/>
<organism evidence="1 2">
    <name type="scientific">Smallanthus sonchifolius</name>
    <dbReference type="NCBI Taxonomy" id="185202"/>
    <lineage>
        <taxon>Eukaryota</taxon>
        <taxon>Viridiplantae</taxon>
        <taxon>Streptophyta</taxon>
        <taxon>Embryophyta</taxon>
        <taxon>Tracheophyta</taxon>
        <taxon>Spermatophyta</taxon>
        <taxon>Magnoliopsida</taxon>
        <taxon>eudicotyledons</taxon>
        <taxon>Gunneridae</taxon>
        <taxon>Pentapetalae</taxon>
        <taxon>asterids</taxon>
        <taxon>campanulids</taxon>
        <taxon>Asterales</taxon>
        <taxon>Asteraceae</taxon>
        <taxon>Asteroideae</taxon>
        <taxon>Heliantheae alliance</taxon>
        <taxon>Millerieae</taxon>
        <taxon>Smallanthus</taxon>
    </lineage>
</organism>
<reference evidence="1 2" key="2">
    <citation type="journal article" date="2022" name="Mol. Ecol. Resour.">
        <title>The genomes of chicory, endive, great burdock and yacon provide insights into Asteraceae paleo-polyploidization history and plant inulin production.</title>
        <authorList>
            <person name="Fan W."/>
            <person name="Wang S."/>
            <person name="Wang H."/>
            <person name="Wang A."/>
            <person name="Jiang F."/>
            <person name="Liu H."/>
            <person name="Zhao H."/>
            <person name="Xu D."/>
            <person name="Zhang Y."/>
        </authorList>
    </citation>
    <scope>NUCLEOTIDE SEQUENCE [LARGE SCALE GENOMIC DNA]</scope>
    <source>
        <strain evidence="2">cv. Yunnan</strain>
        <tissue evidence="1">Leaves</tissue>
    </source>
</reference>
<comment type="caution">
    <text evidence="1">The sequence shown here is derived from an EMBL/GenBank/DDBJ whole genome shotgun (WGS) entry which is preliminary data.</text>
</comment>
<dbReference type="EMBL" id="CM042031">
    <property type="protein sequence ID" value="KAI3784363.1"/>
    <property type="molecule type" value="Genomic_DNA"/>
</dbReference>
<dbReference type="Proteomes" id="UP001056120">
    <property type="component" value="Linkage Group LG14"/>
</dbReference>
<name>A0ACB9GMH0_9ASTR</name>
<protein>
    <submittedName>
        <fullName evidence="1">Uncharacterized protein</fullName>
    </submittedName>
</protein>
<gene>
    <name evidence="1" type="ORF">L1987_43462</name>
</gene>
<reference evidence="2" key="1">
    <citation type="journal article" date="2022" name="Mol. Ecol. Resour.">
        <title>The genomes of chicory, endive, great burdock and yacon provide insights into Asteraceae palaeo-polyploidization history and plant inulin production.</title>
        <authorList>
            <person name="Fan W."/>
            <person name="Wang S."/>
            <person name="Wang H."/>
            <person name="Wang A."/>
            <person name="Jiang F."/>
            <person name="Liu H."/>
            <person name="Zhao H."/>
            <person name="Xu D."/>
            <person name="Zhang Y."/>
        </authorList>
    </citation>
    <scope>NUCLEOTIDE SEQUENCE [LARGE SCALE GENOMIC DNA]</scope>
    <source>
        <strain evidence="2">cv. Yunnan</strain>
    </source>
</reference>
<evidence type="ECO:0000313" key="2">
    <source>
        <dbReference type="Proteomes" id="UP001056120"/>
    </source>
</evidence>
<keyword evidence="2" id="KW-1185">Reference proteome</keyword>
<evidence type="ECO:0000313" key="1">
    <source>
        <dbReference type="EMBL" id="KAI3784363.1"/>
    </source>
</evidence>